<feature type="domain" description="Phosphodiester glycosidase" evidence="2">
    <location>
        <begin position="1"/>
        <end position="110"/>
    </location>
</feature>
<evidence type="ECO:0000259" key="2">
    <source>
        <dbReference type="Pfam" id="PF09992"/>
    </source>
</evidence>
<dbReference type="AlphaFoldDB" id="A0A645F767"/>
<dbReference type="PANTHER" id="PTHR40446">
    <property type="entry name" value="N-ACETYLGLUCOSAMINE-1-PHOSPHODIESTER ALPHA-N-ACETYLGLUCOSAMINIDASE"/>
    <property type="match status" value="1"/>
</dbReference>
<accession>A0A645F767</accession>
<dbReference type="EMBL" id="VSSQ01055467">
    <property type="protein sequence ID" value="MPN09372.1"/>
    <property type="molecule type" value="Genomic_DNA"/>
</dbReference>
<dbReference type="Pfam" id="PF09992">
    <property type="entry name" value="NAGPA"/>
    <property type="match status" value="1"/>
</dbReference>
<protein>
    <recommendedName>
        <fullName evidence="2">Phosphodiester glycosidase domain-containing protein</fullName>
    </recommendedName>
</protein>
<name>A0A645F767_9ZZZZ</name>
<organism evidence="3">
    <name type="scientific">bioreactor metagenome</name>
    <dbReference type="NCBI Taxonomy" id="1076179"/>
    <lineage>
        <taxon>unclassified sequences</taxon>
        <taxon>metagenomes</taxon>
        <taxon>ecological metagenomes</taxon>
    </lineage>
</organism>
<evidence type="ECO:0000256" key="1">
    <source>
        <dbReference type="SAM" id="MobiDB-lite"/>
    </source>
</evidence>
<evidence type="ECO:0000313" key="3">
    <source>
        <dbReference type="EMBL" id="MPN09372.1"/>
    </source>
</evidence>
<comment type="caution">
    <text evidence="3">The sequence shown here is derived from an EMBL/GenBank/DDBJ whole genome shotgun (WGS) entry which is preliminary data.</text>
</comment>
<gene>
    <name evidence="3" type="ORF">SDC9_156661</name>
</gene>
<dbReference type="PANTHER" id="PTHR40446:SF2">
    <property type="entry name" value="N-ACETYLGLUCOSAMINE-1-PHOSPHODIESTER ALPHA-N-ACETYLGLUCOSAMINIDASE"/>
    <property type="match status" value="1"/>
</dbReference>
<dbReference type="InterPro" id="IPR018711">
    <property type="entry name" value="NAGPA"/>
</dbReference>
<reference evidence="3" key="1">
    <citation type="submission" date="2019-08" db="EMBL/GenBank/DDBJ databases">
        <authorList>
            <person name="Kucharzyk K."/>
            <person name="Murdoch R.W."/>
            <person name="Higgins S."/>
            <person name="Loffler F."/>
        </authorList>
    </citation>
    <scope>NUCLEOTIDE SEQUENCE</scope>
</reference>
<proteinExistence type="predicted"/>
<sequence>MLVSDGTINEAAGQHRLSRRNNPRTGLGMIEPGHYIVIVVDGRQPDYSVGMLLDEFAQLFVDHGCTVAYNLDGGVSACMVFMGEQLNRHGNKRVGTYEDSYQRRIPDGLVWGYSEMVPDSDDPIYNTGTSEVPTP</sequence>
<feature type="region of interest" description="Disordered" evidence="1">
    <location>
        <begin position="1"/>
        <end position="24"/>
    </location>
</feature>